<evidence type="ECO:0000313" key="2">
    <source>
        <dbReference type="Proteomes" id="UP001265259"/>
    </source>
</evidence>
<evidence type="ECO:0000313" key="1">
    <source>
        <dbReference type="EMBL" id="MDT0684182.1"/>
    </source>
</evidence>
<proteinExistence type="predicted"/>
<name>A0ABU3DKF9_9RHOB</name>
<keyword evidence="2" id="KW-1185">Reference proteome</keyword>
<accession>A0ABU3DKF9</accession>
<evidence type="ECO:0008006" key="3">
    <source>
        <dbReference type="Google" id="ProtNLM"/>
    </source>
</evidence>
<comment type="caution">
    <text evidence="1">The sequence shown here is derived from an EMBL/GenBank/DDBJ whole genome shotgun (WGS) entry which is preliminary data.</text>
</comment>
<dbReference type="Proteomes" id="UP001265259">
    <property type="component" value="Unassembled WGS sequence"/>
</dbReference>
<dbReference type="RefSeq" id="WP_311693434.1">
    <property type="nucleotide sequence ID" value="NZ_JAVRHL010000004.1"/>
</dbReference>
<gene>
    <name evidence="1" type="ORF">RM543_15970</name>
</gene>
<protein>
    <recommendedName>
        <fullName evidence="3">GNAT family N-acetyltransferase</fullName>
    </recommendedName>
</protein>
<reference evidence="1 2" key="1">
    <citation type="submission" date="2023-09" db="EMBL/GenBank/DDBJ databases">
        <authorList>
            <person name="Rey-Velasco X."/>
        </authorList>
    </citation>
    <scope>NUCLEOTIDE SEQUENCE [LARGE SCALE GENOMIC DNA]</scope>
    <source>
        <strain evidence="1 2">F158</strain>
    </source>
</reference>
<sequence length="272" mass="28874">MADDAASQVEKAVTFALIAEAQPFRQFWQVAENGGRIVCVVHSMLLPVPPIYAGADGTPGLILPDSFAVTDAPEGTVEALVEAAQAVQREAGARIFLSSFVAGPDWRAAFDAKSYEPLTLYFSRSDLGDAGRPSDVRPANEADVPGIVARSAEIRSVLFGIDPFWAIHPEADARFDAWTRRSLTLPDRDMLVMVDPEGLEGYVIAQPASRLHFPPAHNITGTGVIDDFYHPDLADPNALANAGVGSMALLRAAEAAFAERGTGAAFVVCPAG</sequence>
<organism evidence="1 2">
    <name type="scientific">Tropicimonas omnivorans</name>
    <dbReference type="NCBI Taxonomy" id="3075590"/>
    <lineage>
        <taxon>Bacteria</taxon>
        <taxon>Pseudomonadati</taxon>
        <taxon>Pseudomonadota</taxon>
        <taxon>Alphaproteobacteria</taxon>
        <taxon>Rhodobacterales</taxon>
        <taxon>Roseobacteraceae</taxon>
        <taxon>Tropicimonas</taxon>
    </lineage>
</organism>
<dbReference type="SUPFAM" id="SSF55729">
    <property type="entry name" value="Acyl-CoA N-acyltransferases (Nat)"/>
    <property type="match status" value="1"/>
</dbReference>
<dbReference type="EMBL" id="JAVRHL010000004">
    <property type="protein sequence ID" value="MDT0684182.1"/>
    <property type="molecule type" value="Genomic_DNA"/>
</dbReference>
<dbReference type="InterPro" id="IPR016181">
    <property type="entry name" value="Acyl_CoA_acyltransferase"/>
</dbReference>